<evidence type="ECO:0000256" key="1">
    <source>
        <dbReference type="SAM" id="MobiDB-lite"/>
    </source>
</evidence>
<accession>A0A9P1H1M2</accession>
<feature type="region of interest" description="Disordered" evidence="1">
    <location>
        <begin position="466"/>
        <end position="508"/>
    </location>
</feature>
<evidence type="ECO:0000313" key="3">
    <source>
        <dbReference type="Proteomes" id="UP000838763"/>
    </source>
</evidence>
<protein>
    <recommendedName>
        <fullName evidence="4">F-box domain-containing protein</fullName>
    </recommendedName>
</protein>
<dbReference type="Gene3D" id="3.80.10.10">
    <property type="entry name" value="Ribonuclease Inhibitor"/>
    <property type="match status" value="1"/>
</dbReference>
<organism evidence="2 3">
    <name type="scientific">Parascedosporium putredinis</name>
    <dbReference type="NCBI Taxonomy" id="1442378"/>
    <lineage>
        <taxon>Eukaryota</taxon>
        <taxon>Fungi</taxon>
        <taxon>Dikarya</taxon>
        <taxon>Ascomycota</taxon>
        <taxon>Pezizomycotina</taxon>
        <taxon>Sordariomycetes</taxon>
        <taxon>Hypocreomycetidae</taxon>
        <taxon>Microascales</taxon>
        <taxon>Microascaceae</taxon>
        <taxon>Parascedosporium</taxon>
    </lineage>
</organism>
<comment type="caution">
    <text evidence="2">The sequence shown here is derived from an EMBL/GenBank/DDBJ whole genome shotgun (WGS) entry which is preliminary data.</text>
</comment>
<keyword evidence="3" id="KW-1185">Reference proteome</keyword>
<dbReference type="SUPFAM" id="SSF52047">
    <property type="entry name" value="RNI-like"/>
    <property type="match status" value="1"/>
</dbReference>
<proteinExistence type="predicted"/>
<sequence length="508" mass="56009">MLFGGGFIEGYSWGGSGFSGRRGSASHDFEEQFRYQRTGNTPPPTSASARALAHLPNAALDRIFYFVCPQSLDESYDTCEQSFVEDSCSLCDVRDLAHCVQVCKAWRPAARALLYHSIRIDSVHYCEREAFLAERRKRRTFFDRNGEPEDTAHARLKLLCRTLRDDPTRLGARADLARTIAVLPNLRYVDLPEGLFSDDPSFSTLRLEVQARCADLRKMTYLAGAERSIELLARGNVWRNLEVLELIKLNIDPVILRHVLGALGNLRALKITEMRSFSDEVFAFNENLPHFPALLELILKKTPRVTEAGLAEYLSRPDAGSALRVLSLWRTGVKPTRVQDVLEHAINLKTLSIHDTVDSAIPSGAGLKRITSRSLQTISSNNPFAGTGSLTRTLEVFTKSDEGMDWSFVKVQPIHGGGGGFGPSSRFGGGGRRGSQSQRPTSGYGLGTDITGMGWNTGAARRSVMVGNGTGGFLAIPSDNGDTSRDDVEEWPRPKSSAGEKGDRDLWR</sequence>
<evidence type="ECO:0008006" key="4">
    <source>
        <dbReference type="Google" id="ProtNLM"/>
    </source>
</evidence>
<dbReference type="AlphaFoldDB" id="A0A9P1H1M2"/>
<feature type="compositionally biased region" description="Gly residues" evidence="1">
    <location>
        <begin position="415"/>
        <end position="433"/>
    </location>
</feature>
<dbReference type="OrthoDB" id="5405297at2759"/>
<feature type="region of interest" description="Disordered" evidence="1">
    <location>
        <begin position="415"/>
        <end position="448"/>
    </location>
</feature>
<dbReference type="InterPro" id="IPR032675">
    <property type="entry name" value="LRR_dom_sf"/>
</dbReference>
<dbReference type="EMBL" id="CALLCH030000009">
    <property type="protein sequence ID" value="CAI4213757.1"/>
    <property type="molecule type" value="Genomic_DNA"/>
</dbReference>
<dbReference type="Proteomes" id="UP000838763">
    <property type="component" value="Unassembled WGS sequence"/>
</dbReference>
<reference evidence="2" key="1">
    <citation type="submission" date="2022-11" db="EMBL/GenBank/DDBJ databases">
        <authorList>
            <person name="Scott C."/>
            <person name="Bruce N."/>
        </authorList>
    </citation>
    <scope>NUCLEOTIDE SEQUENCE</scope>
</reference>
<name>A0A9P1H1M2_9PEZI</name>
<feature type="compositionally biased region" description="Basic and acidic residues" evidence="1">
    <location>
        <begin position="482"/>
        <end position="508"/>
    </location>
</feature>
<evidence type="ECO:0000313" key="2">
    <source>
        <dbReference type="EMBL" id="CAI4213757.1"/>
    </source>
</evidence>
<gene>
    <name evidence="2" type="ORF">PPNO1_LOCUS3501</name>
</gene>